<dbReference type="InterPro" id="IPR009882">
    <property type="entry name" value="Gypsy"/>
</dbReference>
<reference evidence="2" key="1">
    <citation type="submission" date="2014-03" db="EMBL/GenBank/DDBJ databases">
        <title>The Genome Sequence of Puccinia striiformis f. sp. tritici PST-78.</title>
        <authorList>
            <consortium name="The Broad Institute Genome Sequencing Platform"/>
            <person name="Cuomo C."/>
            <person name="Hulbert S."/>
            <person name="Chen X."/>
            <person name="Walker B."/>
            <person name="Young S.K."/>
            <person name="Zeng Q."/>
            <person name="Gargeya S."/>
            <person name="Fitzgerald M."/>
            <person name="Haas B."/>
            <person name="Abouelleil A."/>
            <person name="Alvarado L."/>
            <person name="Arachchi H.M."/>
            <person name="Berlin A.M."/>
            <person name="Chapman S.B."/>
            <person name="Goldberg J."/>
            <person name="Griggs A."/>
            <person name="Gujja S."/>
            <person name="Hansen M."/>
            <person name="Howarth C."/>
            <person name="Imamovic A."/>
            <person name="Larimer J."/>
            <person name="McCowan C."/>
            <person name="Montmayeur A."/>
            <person name="Murphy C."/>
            <person name="Neiman D."/>
            <person name="Pearson M."/>
            <person name="Priest M."/>
            <person name="Roberts A."/>
            <person name="Saif S."/>
            <person name="Shea T."/>
            <person name="Sisk P."/>
            <person name="Sykes S."/>
            <person name="Wortman J."/>
            <person name="Nusbaum C."/>
            <person name="Birren B."/>
        </authorList>
    </citation>
    <scope>NUCLEOTIDE SEQUENCE [LARGE SCALE GENOMIC DNA]</scope>
    <source>
        <strain evidence="2">race PST-78</strain>
    </source>
</reference>
<accession>A0A0L0UL39</accession>
<evidence type="ECO:0000313" key="2">
    <source>
        <dbReference type="Proteomes" id="UP000054564"/>
    </source>
</evidence>
<dbReference type="EMBL" id="AJIL01004546">
    <property type="protein sequence ID" value="KNE87665.1"/>
    <property type="molecule type" value="Genomic_DNA"/>
</dbReference>
<name>A0A0L0UL39_9BASI</name>
<gene>
    <name evidence="1" type="ORF">PSTG_18944</name>
</gene>
<evidence type="ECO:0000313" key="1">
    <source>
        <dbReference type="EMBL" id="KNE87665.1"/>
    </source>
</evidence>
<dbReference type="Proteomes" id="UP000054564">
    <property type="component" value="Unassembled WGS sequence"/>
</dbReference>
<protein>
    <submittedName>
        <fullName evidence="1">Uncharacterized protein</fullName>
    </submittedName>
</protein>
<dbReference type="AlphaFoldDB" id="A0A0L0UL39"/>
<sequence>MANIQILDYSRSQLVTIDSGPAKMQTGTFKIVHIIELQQYNTLIDKLEAV</sequence>
<keyword evidence="2" id="KW-1185">Reference proteome</keyword>
<organism evidence="1 2">
    <name type="scientific">Puccinia striiformis f. sp. tritici PST-78</name>
    <dbReference type="NCBI Taxonomy" id="1165861"/>
    <lineage>
        <taxon>Eukaryota</taxon>
        <taxon>Fungi</taxon>
        <taxon>Dikarya</taxon>
        <taxon>Basidiomycota</taxon>
        <taxon>Pucciniomycotina</taxon>
        <taxon>Pucciniomycetes</taxon>
        <taxon>Pucciniales</taxon>
        <taxon>Pucciniaceae</taxon>
        <taxon>Puccinia</taxon>
    </lineage>
</organism>
<feature type="non-terminal residue" evidence="1">
    <location>
        <position position="50"/>
    </location>
</feature>
<dbReference type="Pfam" id="PF07253">
    <property type="entry name" value="Gypsy"/>
    <property type="match status" value="1"/>
</dbReference>
<proteinExistence type="predicted"/>
<comment type="caution">
    <text evidence="1">The sequence shown here is derived from an EMBL/GenBank/DDBJ whole genome shotgun (WGS) entry which is preliminary data.</text>
</comment>